<feature type="domain" description="ABC transporter" evidence="4">
    <location>
        <begin position="12"/>
        <end position="244"/>
    </location>
</feature>
<dbReference type="RefSeq" id="WP_345583839.1">
    <property type="nucleotide sequence ID" value="NZ_BAABLV010000041.1"/>
</dbReference>
<evidence type="ECO:0000256" key="1">
    <source>
        <dbReference type="ARBA" id="ARBA00022448"/>
    </source>
</evidence>
<evidence type="ECO:0000313" key="6">
    <source>
        <dbReference type="Proteomes" id="UP001501521"/>
    </source>
</evidence>
<keyword evidence="2" id="KW-0547">Nucleotide-binding</keyword>
<evidence type="ECO:0000256" key="2">
    <source>
        <dbReference type="ARBA" id="ARBA00022741"/>
    </source>
</evidence>
<dbReference type="GO" id="GO:0005524">
    <property type="term" value="F:ATP binding"/>
    <property type="evidence" value="ECO:0007669"/>
    <property type="project" value="UniProtKB-KW"/>
</dbReference>
<dbReference type="Gene3D" id="3.40.50.300">
    <property type="entry name" value="P-loop containing nucleotide triphosphate hydrolases"/>
    <property type="match status" value="1"/>
</dbReference>
<dbReference type="InterPro" id="IPR017871">
    <property type="entry name" value="ABC_transporter-like_CS"/>
</dbReference>
<gene>
    <name evidence="5" type="ORF">GCM10025789_27420</name>
</gene>
<protein>
    <submittedName>
        <fullName evidence="5">ABC transporter ATP-binding protein</fullName>
    </submittedName>
</protein>
<dbReference type="Pfam" id="PF00005">
    <property type="entry name" value="ABC_tran"/>
    <property type="match status" value="1"/>
</dbReference>
<reference evidence="6" key="1">
    <citation type="journal article" date="2019" name="Int. J. Syst. Evol. Microbiol.">
        <title>The Global Catalogue of Microorganisms (GCM) 10K type strain sequencing project: providing services to taxonomists for standard genome sequencing and annotation.</title>
        <authorList>
            <consortium name="The Broad Institute Genomics Platform"/>
            <consortium name="The Broad Institute Genome Sequencing Center for Infectious Disease"/>
            <person name="Wu L."/>
            <person name="Ma J."/>
        </authorList>
    </citation>
    <scope>NUCLEOTIDE SEQUENCE [LARGE SCALE GENOMIC DNA]</scope>
    <source>
        <strain evidence="6">JCM 19125</strain>
    </source>
</reference>
<dbReference type="Proteomes" id="UP001501521">
    <property type="component" value="Unassembled WGS sequence"/>
</dbReference>
<keyword evidence="6" id="KW-1185">Reference proteome</keyword>
<name>A0ABP9FLX6_9ACTN</name>
<keyword evidence="3 5" id="KW-0067">ATP-binding</keyword>
<keyword evidence="1" id="KW-0813">Transport</keyword>
<dbReference type="InterPro" id="IPR027417">
    <property type="entry name" value="P-loop_NTPase"/>
</dbReference>
<evidence type="ECO:0000259" key="4">
    <source>
        <dbReference type="PROSITE" id="PS50893"/>
    </source>
</evidence>
<evidence type="ECO:0000313" key="5">
    <source>
        <dbReference type="EMBL" id="GAA4906541.1"/>
    </source>
</evidence>
<organism evidence="5 6">
    <name type="scientific">Tessaracoccus lubricantis</name>
    <dbReference type="NCBI Taxonomy" id="545543"/>
    <lineage>
        <taxon>Bacteria</taxon>
        <taxon>Bacillati</taxon>
        <taxon>Actinomycetota</taxon>
        <taxon>Actinomycetes</taxon>
        <taxon>Propionibacteriales</taxon>
        <taxon>Propionibacteriaceae</taxon>
        <taxon>Tessaracoccus</taxon>
    </lineage>
</organism>
<dbReference type="PROSITE" id="PS50893">
    <property type="entry name" value="ABC_TRANSPORTER_2"/>
    <property type="match status" value="1"/>
</dbReference>
<accession>A0ABP9FLX6</accession>
<evidence type="ECO:0000256" key="3">
    <source>
        <dbReference type="ARBA" id="ARBA00022840"/>
    </source>
</evidence>
<dbReference type="InterPro" id="IPR050166">
    <property type="entry name" value="ABC_transporter_ATP-bind"/>
</dbReference>
<dbReference type="SMART" id="SM00382">
    <property type="entry name" value="AAA"/>
    <property type="match status" value="1"/>
</dbReference>
<sequence length="263" mass="27910">MSVGAAPPGPEVVCRSLAKTFDGAHGPLLALGPLDLTLEAGSVTALVGPSGCGKSTLLRLIGGLEGPDPGGTVLVGADHPREVRRRGEVAIAFQDASLLPWRTAAGNVALARRLARQPADSPRVLQLLRMVGLEGFEHARPAQLSGGMRQRAAIARCLVTEPRLLLLDEPFGAVDELTRRRLNIELPPLWSDTGTTTLLVTHSVTEAVLLADRVLVMSPRPGAIVADRTVDLSRPRTEAHLRSEPFRRLVEEIGELLAVDGAA</sequence>
<comment type="caution">
    <text evidence="5">The sequence shown here is derived from an EMBL/GenBank/DDBJ whole genome shotgun (WGS) entry which is preliminary data.</text>
</comment>
<dbReference type="PROSITE" id="PS00211">
    <property type="entry name" value="ABC_TRANSPORTER_1"/>
    <property type="match status" value="1"/>
</dbReference>
<dbReference type="PANTHER" id="PTHR42788">
    <property type="entry name" value="TAURINE IMPORT ATP-BINDING PROTEIN-RELATED"/>
    <property type="match status" value="1"/>
</dbReference>
<proteinExistence type="predicted"/>
<dbReference type="EMBL" id="BAABLV010000041">
    <property type="protein sequence ID" value="GAA4906541.1"/>
    <property type="molecule type" value="Genomic_DNA"/>
</dbReference>
<dbReference type="SUPFAM" id="SSF52540">
    <property type="entry name" value="P-loop containing nucleoside triphosphate hydrolases"/>
    <property type="match status" value="1"/>
</dbReference>
<dbReference type="PANTHER" id="PTHR42788:SF13">
    <property type="entry name" value="ALIPHATIC SULFONATES IMPORT ATP-BINDING PROTEIN SSUB"/>
    <property type="match status" value="1"/>
</dbReference>
<dbReference type="InterPro" id="IPR003593">
    <property type="entry name" value="AAA+_ATPase"/>
</dbReference>
<dbReference type="CDD" id="cd03293">
    <property type="entry name" value="ABC_NrtD_SsuB_transporters"/>
    <property type="match status" value="1"/>
</dbReference>
<dbReference type="InterPro" id="IPR003439">
    <property type="entry name" value="ABC_transporter-like_ATP-bd"/>
</dbReference>